<sequence length="242" mass="26747">MEVSLTGKHILITGGTSALGRAFVEKALQAGAHVYFTFYRNQTVADQLINRGSVGFQVDLSRTGAVTSLKAMVESRTKTLDGLILNAAAVSDHTIQNMTEEEWDYVLNVNLKSVYLTVKSLLRFFLKNERSKILTVISQVGIRGGFGQANYAAAKGGLIAFTKSIAKELGKRKILVNAFNPGFMVSQMTESLSSDIRKRNEERSTLGEISDPHEVADFMVYLMSERMNHVSGQVFHFDSRSL</sequence>
<dbReference type="InterPro" id="IPR036291">
    <property type="entry name" value="NAD(P)-bd_dom_sf"/>
</dbReference>
<dbReference type="SMART" id="SM00822">
    <property type="entry name" value="PKS_KR"/>
    <property type="match status" value="1"/>
</dbReference>
<dbReference type="AlphaFoldDB" id="A0A2H0LN16"/>
<dbReference type="InterPro" id="IPR020904">
    <property type="entry name" value="Sc_DH/Rdtase_CS"/>
</dbReference>
<evidence type="ECO:0000259" key="2">
    <source>
        <dbReference type="SMART" id="SM00822"/>
    </source>
</evidence>
<dbReference type="InterPro" id="IPR057326">
    <property type="entry name" value="KR_dom"/>
</dbReference>
<evidence type="ECO:0000313" key="3">
    <source>
        <dbReference type="EMBL" id="PIQ85761.1"/>
    </source>
</evidence>
<dbReference type="GO" id="GO:0016616">
    <property type="term" value="F:oxidoreductase activity, acting on the CH-OH group of donors, NAD or NADP as acceptor"/>
    <property type="evidence" value="ECO:0007669"/>
    <property type="project" value="TreeGrafter"/>
</dbReference>
<name>A0A2H0LN16_9BACT</name>
<dbReference type="PANTHER" id="PTHR42760:SF40">
    <property type="entry name" value="3-OXOACYL-[ACYL-CARRIER-PROTEIN] REDUCTASE, CHLOROPLASTIC"/>
    <property type="match status" value="1"/>
</dbReference>
<dbReference type="GO" id="GO:0030497">
    <property type="term" value="P:fatty acid elongation"/>
    <property type="evidence" value="ECO:0007669"/>
    <property type="project" value="TreeGrafter"/>
</dbReference>
<feature type="domain" description="Ketoreductase" evidence="2">
    <location>
        <begin position="8"/>
        <end position="184"/>
    </location>
</feature>
<comment type="similarity">
    <text evidence="1">Belongs to the short-chain dehydrogenases/reductases (SDR) family.</text>
</comment>
<dbReference type="Gene3D" id="3.40.50.720">
    <property type="entry name" value="NAD(P)-binding Rossmann-like Domain"/>
    <property type="match status" value="1"/>
</dbReference>
<evidence type="ECO:0000313" key="4">
    <source>
        <dbReference type="Proteomes" id="UP000230859"/>
    </source>
</evidence>
<dbReference type="PRINTS" id="PR00080">
    <property type="entry name" value="SDRFAMILY"/>
</dbReference>
<protein>
    <submittedName>
        <fullName evidence="3">Beta-ketoacyl-ACP reductase</fullName>
    </submittedName>
</protein>
<gene>
    <name evidence="3" type="ORF">COV74_07395</name>
</gene>
<dbReference type="EMBL" id="PCVY01000061">
    <property type="protein sequence ID" value="PIQ85761.1"/>
    <property type="molecule type" value="Genomic_DNA"/>
</dbReference>
<organism evidence="3 4">
    <name type="scientific">Candidatus Abzuiibacterium crystallinum</name>
    <dbReference type="NCBI Taxonomy" id="1974748"/>
    <lineage>
        <taxon>Bacteria</taxon>
        <taxon>Pseudomonadati</taxon>
        <taxon>Candidatus Omnitrophota</taxon>
        <taxon>Candidatus Abzuiibacterium</taxon>
    </lineage>
</organism>
<dbReference type="PRINTS" id="PR00081">
    <property type="entry name" value="GDHRDH"/>
</dbReference>
<dbReference type="PROSITE" id="PS00061">
    <property type="entry name" value="ADH_SHORT"/>
    <property type="match status" value="1"/>
</dbReference>
<proteinExistence type="inferred from homology"/>
<accession>A0A2H0LN16</accession>
<dbReference type="Pfam" id="PF13561">
    <property type="entry name" value="adh_short_C2"/>
    <property type="match status" value="1"/>
</dbReference>
<comment type="caution">
    <text evidence="3">The sequence shown here is derived from an EMBL/GenBank/DDBJ whole genome shotgun (WGS) entry which is preliminary data.</text>
</comment>
<dbReference type="SUPFAM" id="SSF51735">
    <property type="entry name" value="NAD(P)-binding Rossmann-fold domains"/>
    <property type="match status" value="1"/>
</dbReference>
<reference evidence="3 4" key="1">
    <citation type="submission" date="2017-09" db="EMBL/GenBank/DDBJ databases">
        <title>Depth-based differentiation of microbial function through sediment-hosted aquifers and enrichment of novel symbionts in the deep terrestrial subsurface.</title>
        <authorList>
            <person name="Probst A.J."/>
            <person name="Ladd B."/>
            <person name="Jarett J.K."/>
            <person name="Geller-Mcgrath D.E."/>
            <person name="Sieber C.M."/>
            <person name="Emerson J.B."/>
            <person name="Anantharaman K."/>
            <person name="Thomas B.C."/>
            <person name="Malmstrom R."/>
            <person name="Stieglmeier M."/>
            <person name="Klingl A."/>
            <person name="Woyke T."/>
            <person name="Ryan C.M."/>
            <person name="Banfield J.F."/>
        </authorList>
    </citation>
    <scope>NUCLEOTIDE SEQUENCE [LARGE SCALE GENOMIC DNA]</scope>
    <source>
        <strain evidence="3">CG11_big_fil_rev_8_21_14_0_20_45_26</strain>
    </source>
</reference>
<evidence type="ECO:0000256" key="1">
    <source>
        <dbReference type="ARBA" id="ARBA00006484"/>
    </source>
</evidence>
<dbReference type="InterPro" id="IPR002347">
    <property type="entry name" value="SDR_fam"/>
</dbReference>
<dbReference type="Proteomes" id="UP000230859">
    <property type="component" value="Unassembled WGS sequence"/>
</dbReference>
<dbReference type="PANTHER" id="PTHR42760">
    <property type="entry name" value="SHORT-CHAIN DEHYDROGENASES/REDUCTASES FAMILY MEMBER"/>
    <property type="match status" value="1"/>
</dbReference>